<dbReference type="RefSeq" id="WP_047221159.1">
    <property type="nucleotide sequence ID" value="NZ_JWIO01000001.1"/>
</dbReference>
<dbReference type="Proteomes" id="UP000035425">
    <property type="component" value="Unassembled WGS sequence"/>
</dbReference>
<feature type="region of interest" description="Disordered" evidence="6">
    <location>
        <begin position="126"/>
        <end position="155"/>
    </location>
</feature>
<keyword evidence="4" id="KW-0051">Antiviral defense</keyword>
<evidence type="ECO:0000256" key="1">
    <source>
        <dbReference type="ARBA" id="ARBA00004496"/>
    </source>
</evidence>
<dbReference type="Pfam" id="PF09701">
    <property type="entry name" value="Cas_Cmr5"/>
    <property type="match status" value="1"/>
</dbReference>
<evidence type="ECO:0000256" key="5">
    <source>
        <dbReference type="ARBA" id="ARBA00030001"/>
    </source>
</evidence>
<evidence type="ECO:0000256" key="2">
    <source>
        <dbReference type="ARBA" id="ARBA00006161"/>
    </source>
</evidence>
<accession>A0ABR5F8H2</accession>
<name>A0ABR5F8H2_9ACTN</name>
<proteinExistence type="inferred from homology"/>
<protein>
    <recommendedName>
        <fullName evidence="5">CRISPR type III-B/RAMP module-associated protein Cmr5</fullName>
    </recommendedName>
</protein>
<sequence length="155" mass="16255">MTRRDQNLAVVSWQLVDTVPAPARSDFRSRAVSLGPMLVGSGLAATAAFHEAKAGPGRPAKPLEQAYRILVDALARHVLATPGADGKALVLGVGAMDIAEYRRASADARAFALWVRRAAEALIPRAGAGQDTEERGIAGQDTTGRDSAGRTGARR</sequence>
<evidence type="ECO:0000313" key="8">
    <source>
        <dbReference type="Proteomes" id="UP000035425"/>
    </source>
</evidence>
<evidence type="ECO:0000256" key="4">
    <source>
        <dbReference type="ARBA" id="ARBA00023118"/>
    </source>
</evidence>
<dbReference type="InterPro" id="IPR010160">
    <property type="entry name" value="CRISPR-assoc_prot_Cmr5"/>
</dbReference>
<evidence type="ECO:0000256" key="6">
    <source>
        <dbReference type="SAM" id="MobiDB-lite"/>
    </source>
</evidence>
<evidence type="ECO:0000313" key="7">
    <source>
        <dbReference type="EMBL" id="KLL13029.1"/>
    </source>
</evidence>
<dbReference type="InterPro" id="IPR023101">
    <property type="entry name" value="AF1862-like_dom_sf"/>
</dbReference>
<reference evidence="7 8" key="1">
    <citation type="submission" date="2014-12" db="EMBL/GenBank/DDBJ databases">
        <title>Frankia sp. BMG5.1 draft genome.</title>
        <authorList>
            <person name="Gtari M."/>
            <person name="Ghodhbane-Gtari F."/>
            <person name="Nouioui I."/>
            <person name="Ktari A."/>
            <person name="Hezbri K."/>
            <person name="Mimouni W."/>
            <person name="Sbissi I."/>
            <person name="Ayari A."/>
            <person name="Yamanaka T."/>
            <person name="Normand P."/>
            <person name="Tisa L.S."/>
            <person name="Boudabous A."/>
        </authorList>
    </citation>
    <scope>NUCLEOTIDE SEQUENCE [LARGE SCALE GENOMIC DNA]</scope>
    <source>
        <strain evidence="7 8">BMG5.1</strain>
    </source>
</reference>
<evidence type="ECO:0000256" key="3">
    <source>
        <dbReference type="ARBA" id="ARBA00022490"/>
    </source>
</evidence>
<dbReference type="Gene3D" id="1.10.520.30">
    <property type="entry name" value="AF1862-like domain"/>
    <property type="match status" value="1"/>
</dbReference>
<dbReference type="SUPFAM" id="SSF158568">
    <property type="entry name" value="AF1862-like"/>
    <property type="match status" value="1"/>
</dbReference>
<comment type="caution">
    <text evidence="7">The sequence shown here is derived from an EMBL/GenBank/DDBJ whole genome shotgun (WGS) entry which is preliminary data.</text>
</comment>
<keyword evidence="8" id="KW-1185">Reference proteome</keyword>
<comment type="subcellular location">
    <subcellularLocation>
        <location evidence="1">Cytoplasm</location>
    </subcellularLocation>
</comment>
<comment type="similarity">
    <text evidence="2">Belongs to the CRISPR system Cmr5 family.</text>
</comment>
<gene>
    <name evidence="7" type="ORF">FrCorBMG51_00315</name>
</gene>
<dbReference type="EMBL" id="JWIO01000001">
    <property type="protein sequence ID" value="KLL13029.1"/>
    <property type="molecule type" value="Genomic_DNA"/>
</dbReference>
<keyword evidence="3" id="KW-0963">Cytoplasm</keyword>
<dbReference type="NCBIfam" id="TIGR01881">
    <property type="entry name" value="cas_Cmr5"/>
    <property type="match status" value="1"/>
</dbReference>
<organism evidence="7 8">
    <name type="scientific">Protofrankia coriariae</name>
    <dbReference type="NCBI Taxonomy" id="1562887"/>
    <lineage>
        <taxon>Bacteria</taxon>
        <taxon>Bacillati</taxon>
        <taxon>Actinomycetota</taxon>
        <taxon>Actinomycetes</taxon>
        <taxon>Frankiales</taxon>
        <taxon>Frankiaceae</taxon>
        <taxon>Protofrankia</taxon>
    </lineage>
</organism>